<reference evidence="1 2" key="1">
    <citation type="journal article" date="2016" name="Nat. Commun.">
        <title>Local admixture of amplified and diversified secreted pathogenesis determinants shapes mosaic Toxoplasma gondii genomes.</title>
        <authorList>
            <person name="Lorenzi H."/>
            <person name="Khan A."/>
            <person name="Behnke M.S."/>
            <person name="Namasivayam S."/>
            <person name="Swapna L.S."/>
            <person name="Hadjithomas M."/>
            <person name="Karamycheva S."/>
            <person name="Pinney D."/>
            <person name="Brunk B.P."/>
            <person name="Ajioka J.W."/>
            <person name="Ajzenberg D."/>
            <person name="Boothroyd J.C."/>
            <person name="Boyle J.P."/>
            <person name="Darde M.L."/>
            <person name="Diaz-Miranda M.A."/>
            <person name="Dubey J.P."/>
            <person name="Fritz H.M."/>
            <person name="Gennari S.M."/>
            <person name="Gregory B.D."/>
            <person name="Kim K."/>
            <person name="Saeij J.P."/>
            <person name="Su C."/>
            <person name="White M.W."/>
            <person name="Zhu X.Q."/>
            <person name="Howe D.K."/>
            <person name="Rosenthal B.M."/>
            <person name="Grigg M.E."/>
            <person name="Parkinson J."/>
            <person name="Liu L."/>
            <person name="Kissinger J.C."/>
            <person name="Roos D.S."/>
            <person name="Sibley L.D."/>
        </authorList>
    </citation>
    <scope>NUCLEOTIDE SEQUENCE [LARGE SCALE GENOMIC DNA]</scope>
    <source>
        <strain evidence="1 2">ARI</strain>
    </source>
</reference>
<dbReference type="EMBL" id="AGQS02006135">
    <property type="protein sequence ID" value="KYF38453.1"/>
    <property type="molecule type" value="Genomic_DNA"/>
</dbReference>
<dbReference type="Proteomes" id="UP000074247">
    <property type="component" value="Unassembled WGS sequence"/>
</dbReference>
<evidence type="ECO:0000313" key="1">
    <source>
        <dbReference type="EMBL" id="KYF38453.1"/>
    </source>
</evidence>
<organism evidence="1 2">
    <name type="scientific">Toxoplasma gondii ARI</name>
    <dbReference type="NCBI Taxonomy" id="1074872"/>
    <lineage>
        <taxon>Eukaryota</taxon>
        <taxon>Sar</taxon>
        <taxon>Alveolata</taxon>
        <taxon>Apicomplexa</taxon>
        <taxon>Conoidasida</taxon>
        <taxon>Coccidia</taxon>
        <taxon>Eucoccidiorida</taxon>
        <taxon>Eimeriorina</taxon>
        <taxon>Sarcocystidae</taxon>
        <taxon>Toxoplasma</taxon>
    </lineage>
</organism>
<dbReference type="AlphaFoldDB" id="A0A139XI51"/>
<protein>
    <submittedName>
        <fullName evidence="1">KRUF family protein</fullName>
    </submittedName>
</protein>
<gene>
    <name evidence="1" type="ORF">TGARI_372770</name>
</gene>
<accession>A0A139XI51</accession>
<proteinExistence type="predicted"/>
<comment type="caution">
    <text evidence="1">The sequence shown here is derived from an EMBL/GenBank/DDBJ whole genome shotgun (WGS) entry which is preliminary data.</text>
</comment>
<dbReference type="VEuPathDB" id="ToxoDB:TGARI_372770"/>
<sequence length="62" mass="7163">MARSENLYPPDSVVREWERQATEHFRRRATLRMDEAAALEAQAMAWENRLTAGALTQDDPCE</sequence>
<feature type="non-terminal residue" evidence="1">
    <location>
        <position position="62"/>
    </location>
</feature>
<name>A0A139XI51_TOXGO</name>
<evidence type="ECO:0000313" key="2">
    <source>
        <dbReference type="Proteomes" id="UP000074247"/>
    </source>
</evidence>